<comment type="caution">
    <text evidence="3">The sequence shown here is derived from an EMBL/GenBank/DDBJ whole genome shotgun (WGS) entry which is preliminary data.</text>
</comment>
<feature type="signal peptide" evidence="2">
    <location>
        <begin position="1"/>
        <end position="28"/>
    </location>
</feature>
<proteinExistence type="predicted"/>
<sequence length="361" mass="39904">MKKNVTLRQAWLLSLFMLVTLLMLTACGSDTTADETNSEEPNQSEGETYNLSVSHHLPSHHPIQTEVLEPFLAELEAGTDGRITGDIYAANSLGDPSAHYELAVTGVADISLTVHGFTPGVFPLVQVIEFPFFTKSAEKGSEIIWRLYEEFPELQEEHADTTPLWLFTAEPAQILSASKPIKTLEDMKGLRVRSPSPLANKIIEALGATPVSMPMGDVYEALARGTIDAAMAPFSTAHDYNFHEVIDYITVGYFSMTPFFSVMNTDLYESLSDHDRELIDGLTGLKMAQHAGATFDKAGERGKQTAQEKGVELIELDEDQLALWQEALEPVIEEWINEMEHAGLPGQAIYDRAVELSEELN</sequence>
<keyword evidence="4" id="KW-1185">Reference proteome</keyword>
<dbReference type="PANTHER" id="PTHR33376">
    <property type="match status" value="1"/>
</dbReference>
<evidence type="ECO:0000256" key="2">
    <source>
        <dbReference type="SAM" id="SignalP"/>
    </source>
</evidence>
<dbReference type="PROSITE" id="PS51257">
    <property type="entry name" value="PROKAR_LIPOPROTEIN"/>
    <property type="match status" value="1"/>
</dbReference>
<dbReference type="InterPro" id="IPR018389">
    <property type="entry name" value="DctP_fam"/>
</dbReference>
<dbReference type="Proteomes" id="UP001232445">
    <property type="component" value="Unassembled WGS sequence"/>
</dbReference>
<organism evidence="3 4">
    <name type="scientific">Caldalkalibacillus uzonensis</name>
    <dbReference type="NCBI Taxonomy" id="353224"/>
    <lineage>
        <taxon>Bacteria</taxon>
        <taxon>Bacillati</taxon>
        <taxon>Bacillota</taxon>
        <taxon>Bacilli</taxon>
        <taxon>Bacillales</taxon>
        <taxon>Bacillaceae</taxon>
        <taxon>Caldalkalibacillus</taxon>
    </lineage>
</organism>
<reference evidence="3 4" key="1">
    <citation type="submission" date="2023-07" db="EMBL/GenBank/DDBJ databases">
        <title>Genomic Encyclopedia of Type Strains, Phase IV (KMG-IV): sequencing the most valuable type-strain genomes for metagenomic binning, comparative biology and taxonomic classification.</title>
        <authorList>
            <person name="Goeker M."/>
        </authorList>
    </citation>
    <scope>NUCLEOTIDE SEQUENCE [LARGE SCALE GENOMIC DNA]</scope>
    <source>
        <strain evidence="3 4">DSM 17740</strain>
    </source>
</reference>
<protein>
    <submittedName>
        <fullName evidence="3">TRAP-type C4-dicarboxylate transport system substrate-binding protein</fullName>
    </submittedName>
</protein>
<evidence type="ECO:0000256" key="1">
    <source>
        <dbReference type="ARBA" id="ARBA00022729"/>
    </source>
</evidence>
<dbReference type="SUPFAM" id="SSF53850">
    <property type="entry name" value="Periplasmic binding protein-like II"/>
    <property type="match status" value="1"/>
</dbReference>
<evidence type="ECO:0000313" key="4">
    <source>
        <dbReference type="Proteomes" id="UP001232445"/>
    </source>
</evidence>
<dbReference type="NCBIfam" id="NF037995">
    <property type="entry name" value="TRAP_S1"/>
    <property type="match status" value="1"/>
</dbReference>
<feature type="chain" id="PRO_5045449403" evidence="2">
    <location>
        <begin position="29"/>
        <end position="361"/>
    </location>
</feature>
<name>A0ABU0CY07_9BACI</name>
<evidence type="ECO:0000313" key="3">
    <source>
        <dbReference type="EMBL" id="MDQ0341026.1"/>
    </source>
</evidence>
<dbReference type="Gene3D" id="3.40.190.170">
    <property type="entry name" value="Bacterial extracellular solute-binding protein, family 7"/>
    <property type="match status" value="1"/>
</dbReference>
<dbReference type="Pfam" id="PF03480">
    <property type="entry name" value="DctP"/>
    <property type="match status" value="1"/>
</dbReference>
<dbReference type="RefSeq" id="WP_307343639.1">
    <property type="nucleotide sequence ID" value="NZ_JAUSUQ010000028.1"/>
</dbReference>
<dbReference type="CDD" id="cd13665">
    <property type="entry name" value="PBP2_TRAP_Dctp3_4"/>
    <property type="match status" value="1"/>
</dbReference>
<dbReference type="EMBL" id="JAUSUQ010000028">
    <property type="protein sequence ID" value="MDQ0341026.1"/>
    <property type="molecule type" value="Genomic_DNA"/>
</dbReference>
<accession>A0ABU0CY07</accession>
<dbReference type="InterPro" id="IPR038404">
    <property type="entry name" value="TRAP_DctP_sf"/>
</dbReference>
<dbReference type="PANTHER" id="PTHR33376:SF15">
    <property type="entry name" value="BLL6794 PROTEIN"/>
    <property type="match status" value="1"/>
</dbReference>
<keyword evidence="1 2" id="KW-0732">Signal</keyword>
<gene>
    <name evidence="3" type="ORF">J2S00_003870</name>
</gene>